<dbReference type="RefSeq" id="WP_097189395.1">
    <property type="nucleotide sequence ID" value="NZ_OBQK01000028.1"/>
</dbReference>
<dbReference type="Pfam" id="PF12698">
    <property type="entry name" value="ABC2_membrane_3"/>
    <property type="match status" value="1"/>
</dbReference>
<dbReference type="EMBL" id="OBQK01000028">
    <property type="protein sequence ID" value="SOC58291.1"/>
    <property type="molecule type" value="Genomic_DNA"/>
</dbReference>
<reference evidence="9" key="1">
    <citation type="submission" date="2017-08" db="EMBL/GenBank/DDBJ databases">
        <authorList>
            <person name="Varghese N."/>
            <person name="Submissions S."/>
        </authorList>
    </citation>
    <scope>NUCLEOTIDE SEQUENCE [LARGE SCALE GENOMIC DNA]</scope>
    <source>
        <strain evidence="9">USBA17B2</strain>
    </source>
</reference>
<dbReference type="Proteomes" id="UP000219688">
    <property type="component" value="Unassembled WGS sequence"/>
</dbReference>
<organism evidence="8 9">
    <name type="scientific">Ornithinimicrobium cerasi</name>
    <dbReference type="NCBI Taxonomy" id="2248773"/>
    <lineage>
        <taxon>Bacteria</taxon>
        <taxon>Bacillati</taxon>
        <taxon>Actinomycetota</taxon>
        <taxon>Actinomycetes</taxon>
        <taxon>Micrococcales</taxon>
        <taxon>Ornithinimicrobiaceae</taxon>
        <taxon>Ornithinimicrobium</taxon>
    </lineage>
</organism>
<feature type="transmembrane region" description="Helical" evidence="6">
    <location>
        <begin position="21"/>
        <end position="40"/>
    </location>
</feature>
<evidence type="ECO:0000256" key="5">
    <source>
        <dbReference type="ARBA" id="ARBA00023136"/>
    </source>
</evidence>
<comment type="subcellular location">
    <subcellularLocation>
        <location evidence="1">Cell membrane</location>
        <topology evidence="1">Multi-pass membrane protein</topology>
    </subcellularLocation>
</comment>
<evidence type="ECO:0000256" key="1">
    <source>
        <dbReference type="ARBA" id="ARBA00004651"/>
    </source>
</evidence>
<feature type="transmembrane region" description="Helical" evidence="6">
    <location>
        <begin position="194"/>
        <end position="221"/>
    </location>
</feature>
<dbReference type="PANTHER" id="PTHR30294">
    <property type="entry name" value="MEMBRANE COMPONENT OF ABC TRANSPORTER YHHJ-RELATED"/>
    <property type="match status" value="1"/>
</dbReference>
<evidence type="ECO:0000313" key="9">
    <source>
        <dbReference type="Proteomes" id="UP000219688"/>
    </source>
</evidence>
<keyword evidence="2" id="KW-1003">Cell membrane</keyword>
<dbReference type="InterPro" id="IPR051449">
    <property type="entry name" value="ABC-2_transporter_component"/>
</dbReference>
<accession>A0A285W037</accession>
<feature type="transmembrane region" description="Helical" evidence="6">
    <location>
        <begin position="276"/>
        <end position="298"/>
    </location>
</feature>
<protein>
    <submittedName>
        <fullName evidence="8">ABC-2 type transport system permease protein</fullName>
    </submittedName>
</protein>
<evidence type="ECO:0000256" key="4">
    <source>
        <dbReference type="ARBA" id="ARBA00022989"/>
    </source>
</evidence>
<feature type="domain" description="ABC-2 type transporter transmembrane" evidence="7">
    <location>
        <begin position="19"/>
        <end position="381"/>
    </location>
</feature>
<feature type="transmembrane region" description="Helical" evidence="6">
    <location>
        <begin position="242"/>
        <end position="264"/>
    </location>
</feature>
<feature type="transmembrane region" description="Helical" evidence="6">
    <location>
        <begin position="310"/>
        <end position="329"/>
    </location>
</feature>
<dbReference type="AlphaFoldDB" id="A0A285W037"/>
<proteinExistence type="predicted"/>
<keyword evidence="4 6" id="KW-1133">Transmembrane helix</keyword>
<keyword evidence="5 6" id="KW-0472">Membrane</keyword>
<keyword evidence="9" id="KW-1185">Reference proteome</keyword>
<evidence type="ECO:0000256" key="2">
    <source>
        <dbReference type="ARBA" id="ARBA00022475"/>
    </source>
</evidence>
<dbReference type="GO" id="GO:0140359">
    <property type="term" value="F:ABC-type transporter activity"/>
    <property type="evidence" value="ECO:0007669"/>
    <property type="project" value="InterPro"/>
</dbReference>
<gene>
    <name evidence="8" type="ORF">SAMN05421879_1285</name>
</gene>
<sequence>MRTLLVLVARDLRQHVSDRSVLLFGLLIPFALSYVFNLAFSGLDDPQLGEVAVVVSAPAGDPAADAVVGTLGALADQGIPVTVLEAGPGEVADLVASGEADLGVTVPEGFGAAVAAGEGARVELAQGADTGLAADVVSGIVTATVQRLDADAATVAGAAGAGLDEAALGALAADLAAAAPQVEWGERTVAGEQLGLAGGIVAGQAGMFLFFTVGFAVLTLLTEREWGTLPRLRTMPIPAWQIPFAKAVVGLILGTVSTSVLLASGQLLFDGVDFGWWPAVLVLVVATVAAATSVIALVVRYARTAEQASLLMSVIAISLGVTGGTFFRVPTDGLVGTLLQVNPVAALVRGLGITAGGGGIPDLAPVLLTLLAFTLVILVLARLVPGRKDAL</sequence>
<evidence type="ECO:0000259" key="7">
    <source>
        <dbReference type="Pfam" id="PF12698"/>
    </source>
</evidence>
<dbReference type="PANTHER" id="PTHR30294:SF38">
    <property type="entry name" value="TRANSPORT PERMEASE PROTEIN"/>
    <property type="match status" value="1"/>
</dbReference>
<evidence type="ECO:0000256" key="3">
    <source>
        <dbReference type="ARBA" id="ARBA00022692"/>
    </source>
</evidence>
<evidence type="ECO:0000313" key="8">
    <source>
        <dbReference type="EMBL" id="SOC58291.1"/>
    </source>
</evidence>
<keyword evidence="3 6" id="KW-0812">Transmembrane</keyword>
<dbReference type="GO" id="GO:0005886">
    <property type="term" value="C:plasma membrane"/>
    <property type="evidence" value="ECO:0007669"/>
    <property type="project" value="UniProtKB-SubCell"/>
</dbReference>
<dbReference type="InterPro" id="IPR013525">
    <property type="entry name" value="ABC2_TM"/>
</dbReference>
<feature type="transmembrane region" description="Helical" evidence="6">
    <location>
        <begin position="363"/>
        <end position="384"/>
    </location>
</feature>
<evidence type="ECO:0000256" key="6">
    <source>
        <dbReference type="SAM" id="Phobius"/>
    </source>
</evidence>
<name>A0A285W037_9MICO</name>